<feature type="transmembrane region" description="Helical" evidence="7">
    <location>
        <begin position="351"/>
        <end position="372"/>
    </location>
</feature>
<dbReference type="AlphaFoldDB" id="T1KJ12"/>
<keyword evidence="3" id="KW-0547">Nucleotide-binding</keyword>
<dbReference type="EnsemblMetazoa" id="tetur12g03340.1">
    <property type="protein sequence ID" value="tetur12g03340.1"/>
    <property type="gene ID" value="tetur12g03340"/>
</dbReference>
<evidence type="ECO:0000256" key="5">
    <source>
        <dbReference type="ARBA" id="ARBA00022989"/>
    </source>
</evidence>
<name>T1KJ12_TETUR</name>
<reference evidence="9" key="2">
    <citation type="submission" date="2015-06" db="UniProtKB">
        <authorList>
            <consortium name="EnsemblMetazoa"/>
        </authorList>
    </citation>
    <scope>IDENTIFICATION</scope>
</reference>
<keyword evidence="4" id="KW-0067">ATP-binding</keyword>
<gene>
    <name evidence="9" type="primary">107364633</name>
</gene>
<dbReference type="eggNOG" id="KOG0059">
    <property type="taxonomic scope" value="Eukaryota"/>
</dbReference>
<accession>T1KJ12</accession>
<evidence type="ECO:0000259" key="8">
    <source>
        <dbReference type="PROSITE" id="PS50893"/>
    </source>
</evidence>
<keyword evidence="2 7" id="KW-0812">Transmembrane</keyword>
<dbReference type="InterPro" id="IPR013525">
    <property type="entry name" value="ABC2_TM"/>
</dbReference>
<keyword evidence="10" id="KW-1185">Reference proteome</keyword>
<dbReference type="InterPro" id="IPR003439">
    <property type="entry name" value="ABC_transporter-like_ATP-bd"/>
</dbReference>
<dbReference type="PROSITE" id="PS50893">
    <property type="entry name" value="ABC_TRANSPORTER_2"/>
    <property type="match status" value="1"/>
</dbReference>
<feature type="transmembrane region" description="Helical" evidence="7">
    <location>
        <begin position="714"/>
        <end position="735"/>
    </location>
</feature>
<comment type="subcellular location">
    <subcellularLocation>
        <location evidence="1">Membrane</location>
        <topology evidence="1">Multi-pass membrane protein</topology>
    </subcellularLocation>
</comment>
<keyword evidence="5 7" id="KW-1133">Transmembrane helix</keyword>
<dbReference type="Gene3D" id="3.40.50.300">
    <property type="entry name" value="P-loop containing nucleotide triphosphate hydrolases"/>
    <property type="match status" value="1"/>
</dbReference>
<dbReference type="GO" id="GO:0140359">
    <property type="term" value="F:ABC-type transporter activity"/>
    <property type="evidence" value="ECO:0007669"/>
    <property type="project" value="InterPro"/>
</dbReference>
<feature type="transmembrane region" description="Helical" evidence="7">
    <location>
        <begin position="589"/>
        <end position="612"/>
    </location>
</feature>
<dbReference type="GO" id="GO:0016020">
    <property type="term" value="C:membrane"/>
    <property type="evidence" value="ECO:0007669"/>
    <property type="project" value="UniProtKB-SubCell"/>
</dbReference>
<dbReference type="InterPro" id="IPR027417">
    <property type="entry name" value="P-loop_NTPase"/>
</dbReference>
<organism evidence="9 10">
    <name type="scientific">Tetranychus urticae</name>
    <name type="common">Two-spotted spider mite</name>
    <dbReference type="NCBI Taxonomy" id="32264"/>
    <lineage>
        <taxon>Eukaryota</taxon>
        <taxon>Metazoa</taxon>
        <taxon>Ecdysozoa</taxon>
        <taxon>Arthropoda</taxon>
        <taxon>Chelicerata</taxon>
        <taxon>Arachnida</taxon>
        <taxon>Acari</taxon>
        <taxon>Acariformes</taxon>
        <taxon>Trombidiformes</taxon>
        <taxon>Prostigmata</taxon>
        <taxon>Eleutherengona</taxon>
        <taxon>Raphignathae</taxon>
        <taxon>Tetranychoidea</taxon>
        <taxon>Tetranychidae</taxon>
        <taxon>Tetranychus</taxon>
    </lineage>
</organism>
<evidence type="ECO:0000256" key="7">
    <source>
        <dbReference type="SAM" id="Phobius"/>
    </source>
</evidence>
<evidence type="ECO:0000256" key="6">
    <source>
        <dbReference type="ARBA" id="ARBA00023136"/>
    </source>
</evidence>
<dbReference type="GO" id="GO:0016887">
    <property type="term" value="F:ATP hydrolysis activity"/>
    <property type="evidence" value="ECO:0007669"/>
    <property type="project" value="InterPro"/>
</dbReference>
<dbReference type="PANTHER" id="PTHR43038:SF3">
    <property type="entry name" value="ABC TRANSPORTER G FAMILY MEMBER 20 ISOFORM X1"/>
    <property type="match status" value="1"/>
</dbReference>
<evidence type="ECO:0000256" key="3">
    <source>
        <dbReference type="ARBA" id="ARBA00022741"/>
    </source>
</evidence>
<evidence type="ECO:0000256" key="1">
    <source>
        <dbReference type="ARBA" id="ARBA00004141"/>
    </source>
</evidence>
<sequence length="744" mass="83821">MGSSKISSPSLYDQNEIAIQATNIKVSIKQSWKQINILNGLTLTVPKGCIYGLIGPSGCGKTTFQRCILGQHRISSGHLQVMGHSLSKPVGDSIDVKKRKELRSDFLGPIIGYMPQDIALDAELTIDEMLIFFGQLYGLSKAEITNQVDKLVHILNISSFHRSLKISQLSLGTQRRVSLICSLLHSPDLLLLDEPTVGSDPVVVDKIWAHLLHLRSDCKITIVLATHYLEEVNKADYFAFVSSGKVIIEERPEQFKKKQNENSLEAAILSFYMTKEIKDHIGKDLKKYYIIDGIDQTPEEPKNNNNHSNHTIFNQNLMPSSSKVTRNRLSYLKAYKLLTWRYWCRWKAFTLYQFIGVGFLLVVVLFTLGRLFGHFPLGLKIGVVNHDKTGNLSQLYLASITNHTNYWQTVTFQFEGDARVQLEMNRLSAFFIIGEDFSETFEHFSSYGGLNLNGIDDFQHKGLTLILDISNRFVADAIEIVALRSLINLQSSTSLMSESSTISPSTDLSPSILSEKFKIAGLIAIEPIYSWSKLDELKYLAPTKFVLVKFLFHVSESFSMILVMLIEVYEHRCLVNERLAAGGLHRWELITSLIVLSTGLLYPTYLCSFGFINFFVDVPANGGVAFILILTLAMILCGIIKGLFIGSLTSSPIYAVFLQCAYGFTGLFCGGVIWPNESLPYFIKPIQMVYPYTHSGESAVQSMIYGRSLADYRVYQGLIIAWLHVFTTLTLTMYWSRNWKLASH</sequence>
<dbReference type="EMBL" id="CAEY01000115">
    <property type="status" value="NOT_ANNOTATED_CDS"/>
    <property type="molecule type" value="Genomic_DNA"/>
</dbReference>
<feature type="transmembrane region" description="Helical" evidence="7">
    <location>
        <begin position="653"/>
        <end position="674"/>
    </location>
</feature>
<dbReference type="Pfam" id="PF12698">
    <property type="entry name" value="ABC2_membrane_3"/>
    <property type="match status" value="1"/>
</dbReference>
<dbReference type="OrthoDB" id="10255969at2759"/>
<dbReference type="SUPFAM" id="SSF52540">
    <property type="entry name" value="P-loop containing nucleoside triphosphate hydrolases"/>
    <property type="match status" value="1"/>
</dbReference>
<evidence type="ECO:0000256" key="2">
    <source>
        <dbReference type="ARBA" id="ARBA00022692"/>
    </source>
</evidence>
<evidence type="ECO:0000313" key="9">
    <source>
        <dbReference type="EnsemblMetazoa" id="tetur12g03340.1"/>
    </source>
</evidence>
<dbReference type="Pfam" id="PF00005">
    <property type="entry name" value="ABC_tran"/>
    <property type="match status" value="1"/>
</dbReference>
<dbReference type="InterPro" id="IPR003593">
    <property type="entry name" value="AAA+_ATPase"/>
</dbReference>
<feature type="domain" description="ABC transporter" evidence="8">
    <location>
        <begin position="19"/>
        <end position="268"/>
    </location>
</feature>
<proteinExistence type="predicted"/>
<dbReference type="PANTHER" id="PTHR43038">
    <property type="entry name" value="ATP-BINDING CASSETTE, SUB-FAMILY H, MEMBER 1"/>
    <property type="match status" value="1"/>
</dbReference>
<reference evidence="10" key="1">
    <citation type="submission" date="2011-08" db="EMBL/GenBank/DDBJ databases">
        <authorList>
            <person name="Rombauts S."/>
        </authorList>
    </citation>
    <scope>NUCLEOTIDE SEQUENCE</scope>
    <source>
        <strain evidence="10">London</strain>
    </source>
</reference>
<protein>
    <recommendedName>
        <fullName evidence="8">ABC transporter domain-containing protein</fullName>
    </recommendedName>
</protein>
<keyword evidence="6 7" id="KW-0472">Membrane</keyword>
<dbReference type="HOGENOM" id="CLU_014367_1_0_1"/>
<evidence type="ECO:0000313" key="10">
    <source>
        <dbReference type="Proteomes" id="UP000015104"/>
    </source>
</evidence>
<evidence type="ECO:0000256" key="4">
    <source>
        <dbReference type="ARBA" id="ARBA00022840"/>
    </source>
</evidence>
<feature type="transmembrane region" description="Helical" evidence="7">
    <location>
        <begin position="624"/>
        <end position="646"/>
    </location>
</feature>
<dbReference type="SMART" id="SM00382">
    <property type="entry name" value="AAA"/>
    <property type="match status" value="1"/>
</dbReference>
<dbReference type="GO" id="GO:0005524">
    <property type="term" value="F:ATP binding"/>
    <property type="evidence" value="ECO:0007669"/>
    <property type="project" value="UniProtKB-KW"/>
</dbReference>
<dbReference type="Proteomes" id="UP000015104">
    <property type="component" value="Unassembled WGS sequence"/>
</dbReference>